<protein>
    <submittedName>
        <fullName evidence="3">Uncharacterized protein</fullName>
    </submittedName>
</protein>
<feature type="compositionally biased region" description="Basic and acidic residues" evidence="2">
    <location>
        <begin position="38"/>
        <end position="48"/>
    </location>
</feature>
<proteinExistence type="predicted"/>
<accession>A0AAV2LIL5</accession>
<gene>
    <name evidence="3" type="ORF">KC01_LOCUS29755</name>
</gene>
<dbReference type="PANTHER" id="PTHR46507">
    <property type="entry name" value="AFADIN- AND ALPHA-ACTININ-BINDING PROTEIN"/>
    <property type="match status" value="1"/>
</dbReference>
<dbReference type="EMBL" id="OZ035825">
    <property type="protein sequence ID" value="CAL1601891.1"/>
    <property type="molecule type" value="Genomic_DNA"/>
</dbReference>
<dbReference type="PANTHER" id="PTHR46507:SF3">
    <property type="entry name" value="AFADIN- AND ALPHA-ACTININ-BINDING PROTEIN-LIKE"/>
    <property type="match status" value="1"/>
</dbReference>
<dbReference type="Proteomes" id="UP001497482">
    <property type="component" value="Chromosome 3"/>
</dbReference>
<name>A0AAV2LIL5_KNICA</name>
<dbReference type="GO" id="GO:0034451">
    <property type="term" value="C:centriolar satellite"/>
    <property type="evidence" value="ECO:0007669"/>
    <property type="project" value="TreeGrafter"/>
</dbReference>
<dbReference type="AlphaFoldDB" id="A0AAV2LIL5"/>
<sequence>MASRFGQTKFGSLQDPTGLFEHRDPSPTSPQYDSTIWWEDREGQPDNEESLREQLKTVDDHVSRLQEMLKYERTKCNRLQLRSRQQEAELKRREQNINKLKEKLSLFTDRHKDKTPAIRILNTLPSARGKREQLIGKRQEDGAVLLMLERREAELREAMKLRHSLTSVLHALRCDMEQTLSEIEGCLDETHYLDKRLDQAERALGDHVTGGVVQSWRQVQSKLGTCIYKEGSTAFNTDQDKLMAHLEGELKESQRLVQMQQKILQDSVWSPVPSELGNCYFIEEWDRLREHWTEFEVQRRTFESERKAFTEAAIRLSHERQDFEQRKASLVKHQFLCDSPVYGKGIQPSNKRESAGLGLSGIKPLNTPGRHMSVTPTAIRQRGDVTGYPRTVRIQTPSTPELYSALKLPYSRCGSTEDLWNSGTNPAADPQADWSF</sequence>
<keyword evidence="4" id="KW-1185">Reference proteome</keyword>
<organism evidence="3 4">
    <name type="scientific">Knipowitschia caucasica</name>
    <name type="common">Caucasian dwarf goby</name>
    <name type="synonym">Pomatoschistus caucasicus</name>
    <dbReference type="NCBI Taxonomy" id="637954"/>
    <lineage>
        <taxon>Eukaryota</taxon>
        <taxon>Metazoa</taxon>
        <taxon>Chordata</taxon>
        <taxon>Craniata</taxon>
        <taxon>Vertebrata</taxon>
        <taxon>Euteleostomi</taxon>
        <taxon>Actinopterygii</taxon>
        <taxon>Neopterygii</taxon>
        <taxon>Teleostei</taxon>
        <taxon>Neoteleostei</taxon>
        <taxon>Acanthomorphata</taxon>
        <taxon>Gobiaria</taxon>
        <taxon>Gobiiformes</taxon>
        <taxon>Gobioidei</taxon>
        <taxon>Gobiidae</taxon>
        <taxon>Gobiinae</taxon>
        <taxon>Knipowitschia</taxon>
    </lineage>
</organism>
<evidence type="ECO:0000256" key="2">
    <source>
        <dbReference type="SAM" id="MobiDB-lite"/>
    </source>
</evidence>
<evidence type="ECO:0000256" key="1">
    <source>
        <dbReference type="SAM" id="Coils"/>
    </source>
</evidence>
<dbReference type="InterPro" id="IPR052300">
    <property type="entry name" value="Adhesion_Centrosome_assoc"/>
</dbReference>
<feature type="compositionally biased region" description="Polar residues" evidence="2">
    <location>
        <begin position="1"/>
        <end position="15"/>
    </location>
</feature>
<keyword evidence="1" id="KW-0175">Coiled coil</keyword>
<feature type="region of interest" description="Disordered" evidence="2">
    <location>
        <begin position="347"/>
        <end position="373"/>
    </location>
</feature>
<evidence type="ECO:0000313" key="3">
    <source>
        <dbReference type="EMBL" id="CAL1601891.1"/>
    </source>
</evidence>
<feature type="region of interest" description="Disordered" evidence="2">
    <location>
        <begin position="1"/>
        <end position="48"/>
    </location>
</feature>
<feature type="coiled-coil region" evidence="1">
    <location>
        <begin position="76"/>
        <end position="110"/>
    </location>
</feature>
<reference evidence="3 4" key="1">
    <citation type="submission" date="2024-04" db="EMBL/GenBank/DDBJ databases">
        <authorList>
            <person name="Waldvogel A.-M."/>
            <person name="Schoenle A."/>
        </authorList>
    </citation>
    <scope>NUCLEOTIDE SEQUENCE [LARGE SCALE GENOMIC DNA]</scope>
</reference>
<dbReference type="GO" id="GO:0035735">
    <property type="term" value="P:intraciliary transport involved in cilium assembly"/>
    <property type="evidence" value="ECO:0007669"/>
    <property type="project" value="TreeGrafter"/>
</dbReference>
<dbReference type="GO" id="GO:0036064">
    <property type="term" value="C:ciliary basal body"/>
    <property type="evidence" value="ECO:0007669"/>
    <property type="project" value="TreeGrafter"/>
</dbReference>
<evidence type="ECO:0000313" key="4">
    <source>
        <dbReference type="Proteomes" id="UP001497482"/>
    </source>
</evidence>